<dbReference type="CDD" id="cd06170">
    <property type="entry name" value="LuxR_C_like"/>
    <property type="match status" value="1"/>
</dbReference>
<reference evidence="5 6" key="1">
    <citation type="submission" date="2019-11" db="EMBL/GenBank/DDBJ databases">
        <title>Novel species isolated from a subtropical stream in China.</title>
        <authorList>
            <person name="Lu H."/>
        </authorList>
    </citation>
    <scope>NUCLEOTIDE SEQUENCE [LARGE SCALE GENOMIC DNA]</scope>
    <source>
        <strain evidence="5 6">FT25W</strain>
    </source>
</reference>
<proteinExistence type="predicted"/>
<dbReference type="InterPro" id="IPR000792">
    <property type="entry name" value="Tscrpt_reg_LuxR_C"/>
</dbReference>
<keyword evidence="2 5" id="KW-0238">DNA-binding</keyword>
<evidence type="ECO:0000313" key="6">
    <source>
        <dbReference type="Proteomes" id="UP000481037"/>
    </source>
</evidence>
<dbReference type="PANTHER" id="PTHR44688:SF16">
    <property type="entry name" value="DNA-BINDING TRANSCRIPTIONAL ACTIVATOR DEVR_DOSR"/>
    <property type="match status" value="1"/>
</dbReference>
<feature type="domain" description="HTH luxR-type" evidence="4">
    <location>
        <begin position="147"/>
        <end position="212"/>
    </location>
</feature>
<evidence type="ECO:0000313" key="5">
    <source>
        <dbReference type="EMBL" id="MRX11849.1"/>
    </source>
</evidence>
<dbReference type="AlphaFoldDB" id="A0A6L5QQ92"/>
<dbReference type="InterPro" id="IPR011006">
    <property type="entry name" value="CheY-like_superfamily"/>
</dbReference>
<protein>
    <submittedName>
        <fullName evidence="5">DNA-binding response regulator</fullName>
    </submittedName>
</protein>
<sequence>MRPPCDRSQPSGRAMTPNHMSHYQPIHVVIDHQDAVVSAGLHALLAGFADLLLNDASDCPAPVDVFITDYQSGLARCNVSLYGRGRKPPVLILTHRDTDWDVHLAVAAGVRGYLLHSDGSAQLERAIRAVAGGIRFMSPLVAQDEAGLSQAVNLSKRQNEVLMLLAEGCCNKMIARELNIEVGTVKSHLKGLFTKLGATARSHAVALGVRQGLIQYDGRGRLSQSYDLPRR</sequence>
<keyword evidence="3" id="KW-0804">Transcription</keyword>
<evidence type="ECO:0000256" key="1">
    <source>
        <dbReference type="ARBA" id="ARBA00023015"/>
    </source>
</evidence>
<dbReference type="GO" id="GO:0003677">
    <property type="term" value="F:DNA binding"/>
    <property type="evidence" value="ECO:0007669"/>
    <property type="project" value="UniProtKB-KW"/>
</dbReference>
<organism evidence="5 6">
    <name type="scientific">Duganella alba</name>
    <dbReference type="NCBI Taxonomy" id="2666081"/>
    <lineage>
        <taxon>Bacteria</taxon>
        <taxon>Pseudomonadati</taxon>
        <taxon>Pseudomonadota</taxon>
        <taxon>Betaproteobacteria</taxon>
        <taxon>Burkholderiales</taxon>
        <taxon>Oxalobacteraceae</taxon>
        <taxon>Telluria group</taxon>
        <taxon>Duganella</taxon>
    </lineage>
</organism>
<keyword evidence="1" id="KW-0805">Transcription regulation</keyword>
<dbReference type="PANTHER" id="PTHR44688">
    <property type="entry name" value="DNA-BINDING TRANSCRIPTIONAL ACTIVATOR DEVR_DOSR"/>
    <property type="match status" value="1"/>
</dbReference>
<dbReference type="SMART" id="SM00421">
    <property type="entry name" value="HTH_LUXR"/>
    <property type="match status" value="1"/>
</dbReference>
<dbReference type="Pfam" id="PF00196">
    <property type="entry name" value="GerE"/>
    <property type="match status" value="1"/>
</dbReference>
<dbReference type="InterPro" id="IPR016032">
    <property type="entry name" value="Sig_transdc_resp-reg_C-effctor"/>
</dbReference>
<evidence type="ECO:0000259" key="4">
    <source>
        <dbReference type="PROSITE" id="PS50043"/>
    </source>
</evidence>
<dbReference type="PROSITE" id="PS50043">
    <property type="entry name" value="HTH_LUXR_2"/>
    <property type="match status" value="1"/>
</dbReference>
<evidence type="ECO:0000256" key="3">
    <source>
        <dbReference type="ARBA" id="ARBA00023163"/>
    </source>
</evidence>
<keyword evidence="6" id="KW-1185">Reference proteome</keyword>
<evidence type="ECO:0000256" key="2">
    <source>
        <dbReference type="ARBA" id="ARBA00023125"/>
    </source>
</evidence>
<dbReference type="SUPFAM" id="SSF52172">
    <property type="entry name" value="CheY-like"/>
    <property type="match status" value="1"/>
</dbReference>
<gene>
    <name evidence="5" type="ORF">GJ697_28870</name>
</gene>
<dbReference type="Gene3D" id="3.40.50.2300">
    <property type="match status" value="1"/>
</dbReference>
<dbReference type="SUPFAM" id="SSF46894">
    <property type="entry name" value="C-terminal effector domain of the bipartite response regulators"/>
    <property type="match status" value="1"/>
</dbReference>
<name>A0A6L5QQ92_9BURK</name>
<dbReference type="GO" id="GO:0006355">
    <property type="term" value="P:regulation of DNA-templated transcription"/>
    <property type="evidence" value="ECO:0007669"/>
    <property type="project" value="InterPro"/>
</dbReference>
<accession>A0A6L5QQ92</accession>
<comment type="caution">
    <text evidence="5">The sequence shown here is derived from an EMBL/GenBank/DDBJ whole genome shotgun (WGS) entry which is preliminary data.</text>
</comment>
<dbReference type="Proteomes" id="UP000481037">
    <property type="component" value="Unassembled WGS sequence"/>
</dbReference>
<dbReference type="PRINTS" id="PR00038">
    <property type="entry name" value="HTHLUXR"/>
</dbReference>
<dbReference type="EMBL" id="WKJM01000052">
    <property type="protein sequence ID" value="MRX11849.1"/>
    <property type="molecule type" value="Genomic_DNA"/>
</dbReference>